<dbReference type="PANTHER" id="PTHR32305">
    <property type="match status" value="1"/>
</dbReference>
<dbReference type="InterPro" id="IPR022385">
    <property type="entry name" value="Rhs_assc_core"/>
</dbReference>
<keyword evidence="4" id="KW-0812">Transmembrane</keyword>
<dbReference type="Gene3D" id="1.20.120.330">
    <property type="entry name" value="Nucleotidyltransferases domain 2"/>
    <property type="match status" value="1"/>
</dbReference>
<evidence type="ECO:0000259" key="6">
    <source>
        <dbReference type="Pfam" id="PF25023"/>
    </source>
</evidence>
<comment type="caution">
    <text evidence="7">The sequence shown here is derived from an EMBL/GenBank/DDBJ whole genome shotgun (WGS) entry which is preliminary data.</text>
</comment>
<feature type="transmembrane region" description="Helical" evidence="4">
    <location>
        <begin position="250"/>
        <end position="280"/>
    </location>
</feature>
<feature type="region of interest" description="Disordered" evidence="3">
    <location>
        <begin position="716"/>
        <end position="739"/>
    </location>
</feature>
<dbReference type="InterPro" id="IPR006530">
    <property type="entry name" value="YD"/>
</dbReference>
<dbReference type="PANTHER" id="PTHR32305:SF15">
    <property type="entry name" value="PROTEIN RHSA-RELATED"/>
    <property type="match status" value="1"/>
</dbReference>
<evidence type="ECO:0000259" key="5">
    <source>
        <dbReference type="Pfam" id="PF20148"/>
    </source>
</evidence>
<evidence type="ECO:0000256" key="2">
    <source>
        <dbReference type="SAM" id="Coils"/>
    </source>
</evidence>
<feature type="coiled-coil region" evidence="2">
    <location>
        <begin position="99"/>
        <end position="126"/>
    </location>
</feature>
<feature type="domain" description="Teneurin-like YD-shell" evidence="6">
    <location>
        <begin position="1100"/>
        <end position="1357"/>
    </location>
</feature>
<feature type="domain" description="DUF6531" evidence="5">
    <location>
        <begin position="360"/>
        <end position="432"/>
    </location>
</feature>
<evidence type="ECO:0000256" key="1">
    <source>
        <dbReference type="ARBA" id="ARBA00022737"/>
    </source>
</evidence>
<feature type="region of interest" description="Disordered" evidence="3">
    <location>
        <begin position="1"/>
        <end position="23"/>
    </location>
</feature>
<keyword evidence="4" id="KW-1133">Transmembrane helix</keyword>
<evidence type="ECO:0000313" key="7">
    <source>
        <dbReference type="EMBL" id="GAA3496212.1"/>
    </source>
</evidence>
<dbReference type="InterPro" id="IPR031325">
    <property type="entry name" value="RHS_repeat"/>
</dbReference>
<accession>A0ABP6TP14</accession>
<feature type="domain" description="Teneurin-like YD-shell" evidence="6">
    <location>
        <begin position="740"/>
        <end position="951"/>
    </location>
</feature>
<proteinExistence type="predicted"/>
<keyword evidence="2" id="KW-0175">Coiled coil</keyword>
<evidence type="ECO:0000313" key="8">
    <source>
        <dbReference type="Proteomes" id="UP001501455"/>
    </source>
</evidence>
<dbReference type="InterPro" id="IPR056823">
    <property type="entry name" value="TEN-like_YD-shell"/>
</dbReference>
<gene>
    <name evidence="7" type="ORF">GCM10019016_033130</name>
</gene>
<dbReference type="NCBIfam" id="TIGR03696">
    <property type="entry name" value="Rhs_assc_core"/>
    <property type="match status" value="1"/>
</dbReference>
<dbReference type="InterPro" id="IPR045351">
    <property type="entry name" value="DUF6531"/>
</dbReference>
<keyword evidence="8" id="KW-1185">Reference proteome</keyword>
<dbReference type="InterPro" id="IPR050708">
    <property type="entry name" value="T6SS_VgrG/RHS"/>
</dbReference>
<reference evidence="8" key="1">
    <citation type="journal article" date="2019" name="Int. J. Syst. Evol. Microbiol.">
        <title>The Global Catalogue of Microorganisms (GCM) 10K type strain sequencing project: providing services to taxonomists for standard genome sequencing and annotation.</title>
        <authorList>
            <consortium name="The Broad Institute Genomics Platform"/>
            <consortium name="The Broad Institute Genome Sequencing Center for Infectious Disease"/>
            <person name="Wu L."/>
            <person name="Ma J."/>
        </authorList>
    </citation>
    <scope>NUCLEOTIDE SEQUENCE [LARGE SCALE GENOMIC DNA]</scope>
    <source>
        <strain evidence="8">JCM 4816</strain>
    </source>
</reference>
<feature type="region of interest" description="Disordered" evidence="3">
    <location>
        <begin position="139"/>
        <end position="184"/>
    </location>
</feature>
<dbReference type="Pfam" id="PF25023">
    <property type="entry name" value="TEN_YD-shell"/>
    <property type="match status" value="2"/>
</dbReference>
<keyword evidence="4" id="KW-0472">Membrane</keyword>
<dbReference type="Pfam" id="PF05593">
    <property type="entry name" value="RHS_repeat"/>
    <property type="match status" value="4"/>
</dbReference>
<evidence type="ECO:0000256" key="3">
    <source>
        <dbReference type="SAM" id="MobiDB-lite"/>
    </source>
</evidence>
<dbReference type="RefSeq" id="WP_345576401.1">
    <property type="nucleotide sequence ID" value="NZ_BAAAXF010000022.1"/>
</dbReference>
<dbReference type="Gene3D" id="2.180.10.10">
    <property type="entry name" value="RHS repeat-associated core"/>
    <property type="match status" value="3"/>
</dbReference>
<dbReference type="Pfam" id="PF20148">
    <property type="entry name" value="DUF6531"/>
    <property type="match status" value="1"/>
</dbReference>
<organism evidence="7 8">
    <name type="scientific">Streptomyces prasinosporus</name>
    <dbReference type="NCBI Taxonomy" id="68256"/>
    <lineage>
        <taxon>Bacteria</taxon>
        <taxon>Bacillati</taxon>
        <taxon>Actinomycetota</taxon>
        <taxon>Actinomycetes</taxon>
        <taxon>Kitasatosporales</taxon>
        <taxon>Streptomycetaceae</taxon>
        <taxon>Streptomyces</taxon>
        <taxon>Streptomyces albogriseolus group</taxon>
    </lineage>
</organism>
<sequence length="1543" mass="171596">MAGHRPSDWHVLDLDKDPTPGDPQRVRTLAKVLHDFADDVSEALRLVKGMAGEGALAEWAGKSAEVFKEEFSGVPKNLRKLEKSYGMCGDALADYWPKLERAQALADKALAKAREARADLSSAQSRLASAESWVGRATKEADKYKDDPTGSRSDADKPDEAKVRAATRDVQSAKSAQEKAQSDVSAAQDALAAAKKMAADARKMREEAARDAKSKIDEASDAGIQNRSWWEEIGDWVTDNWDGIVAACKIVVAVVGIVAMIIGGPILAAIVVVAALVVLADTLHKYSKGQASLWDVGLAALDCIPGGKGLTTLGKLAKGMKSLGKGGLRAMARGLGRRGLRKEADGAATGKPAKGRCTNGDPVDMVSGEMLMTDTDVLLPGVLRLLVTRTHISTYRSGRWFGPQWASTFDQRLELDDQGVTLATADGMILVYPAPDNGAAYPTHGPRWPLAWDPQVPGALRVTDPKTGISRLFAPGPRAAHDTAFTMPIRSLWDRNGNRIDFEYSPDDGSPVAVHHSGGYHLLVDTSGSRITGLRLAGAETDETLLVRYGYDNGRLTEVVDSSGLPYRYTYDAADRIISWADRSGSWYRYAYDAADRVVRGEGVEGILDCVIEYDAHVPETRYIDSMGRCTVYRHNDRLQLVKSVNALGQTLTNEWDEHDRLLAQTDALGRTTRYGHDQAGNLTTVIRPDGSVTEAVYDDMGQLIHVVTPGGSRWSHGYDDRGNHVSTTSPSGAETRYEYDSSGGLVAVTDPAGRTSRARCNRAGLPVEFTDPYGAVSCLERDALGHVTRFTDTRGRVTQLRWTVEGRLVWRRTPDGLGERWEWDGEGNLLSQTDRGGQTTTFEVGPFGQVKGRRLADGTLHAFTYDTELNLLRVTGPKGHSWLYRYDAANRLVSETDFGGRTLTYELNAMGEVVRSVNGAEETVGFERDALGRVVRVLHDDTYARYTYDAVGRIVREESPDVVIEREFNDEGLLLSECVGGRTTTYEYDVLGRRIRRRTPAGIESTWTYDDTERSATLVSDGHRISFMFDDDARETARTLPGGVTLAQSWDEAGRLSHQRLLRASDTGTSDTTLEYRAYQYRSDDIPVGVHELSTGPRTYALDPRGRVNAVDARNWRERYRYDEEDNVVRAQNPTIDQGDADRAFVGNRIQRAGRTRYERDGEGRVVRIVRRLLNGQRRTRSFRWNSRNRLVGTITENGERWRYAYDPAGRRVAKQRLADSGEVVAEVRFTWDGTRVVEQTARDGASTTWEYVPGSHQPVAQLDRPASGEVSRFHSVVVDLSGMPTELISAEGELVRQQRTTLWGSRLPDELQTGSDAGIDCPLRFPGQYADAETGWHYNYERYYDPETGQYVSPDPLGLAPSANDSSYVPNPQVWSDPLGLYWQDPGNGMRFGRDPDLPEGERQYTRDNQYPSTYRTSTHDEMVRRFTDEGRAINGVPRDPVSGERVPRDQLTWRDGNNQVIWDPHANNDRPFHRTVTYEHRNPVVVHWNTQGRFTDRAARNDFYNQTRHLEPMEWSENSRGGGRMTETFIQEVGEGYSCT</sequence>
<evidence type="ECO:0000256" key="4">
    <source>
        <dbReference type="SAM" id="Phobius"/>
    </source>
</evidence>
<dbReference type="NCBIfam" id="TIGR01643">
    <property type="entry name" value="YD_repeat_2x"/>
    <property type="match status" value="11"/>
</dbReference>
<feature type="compositionally biased region" description="Basic and acidic residues" evidence="3">
    <location>
        <begin position="139"/>
        <end position="167"/>
    </location>
</feature>
<dbReference type="EMBL" id="BAAAXF010000022">
    <property type="protein sequence ID" value="GAA3496212.1"/>
    <property type="molecule type" value="Genomic_DNA"/>
</dbReference>
<feature type="compositionally biased region" description="Basic and acidic residues" evidence="3">
    <location>
        <begin position="1"/>
        <end position="19"/>
    </location>
</feature>
<keyword evidence="1" id="KW-0677">Repeat</keyword>
<protein>
    <submittedName>
        <fullName evidence="7">RHS repeat-associated core domain-containing protein</fullName>
    </submittedName>
</protein>
<name>A0ABP6TP14_9ACTN</name>
<dbReference type="Proteomes" id="UP001501455">
    <property type="component" value="Unassembled WGS sequence"/>
</dbReference>